<organism evidence="4 5">
    <name type="scientific">Haloplanus rubicundus</name>
    <dbReference type="NCBI Taxonomy" id="1547898"/>
    <lineage>
        <taxon>Archaea</taxon>
        <taxon>Methanobacteriati</taxon>
        <taxon>Methanobacteriota</taxon>
        <taxon>Stenosarchaea group</taxon>
        <taxon>Halobacteria</taxon>
        <taxon>Halobacteriales</taxon>
        <taxon>Haloferacaceae</taxon>
        <taxon>Haloplanus</taxon>
    </lineage>
</organism>
<dbReference type="InterPro" id="IPR027417">
    <property type="entry name" value="P-loop_NTPase"/>
</dbReference>
<reference evidence="4 5" key="1">
    <citation type="submission" date="2018-07" db="EMBL/GenBank/DDBJ databases">
        <title>Genome sequences of Haloplanus sp. CBA1112.</title>
        <authorList>
            <person name="Kim Y.B."/>
            <person name="Roh S.W."/>
        </authorList>
    </citation>
    <scope>NUCLEOTIDE SEQUENCE [LARGE SCALE GENOMIC DNA]</scope>
    <source>
        <strain evidence="4 5">CBA1112</strain>
    </source>
</reference>
<dbReference type="CDD" id="cd00090">
    <property type="entry name" value="HTH_ARSR"/>
    <property type="match status" value="1"/>
</dbReference>
<dbReference type="GeneID" id="37286780"/>
<dbReference type="EMBL" id="CP031148">
    <property type="protein sequence ID" value="AXG09691.1"/>
    <property type="molecule type" value="Genomic_DNA"/>
</dbReference>
<name>A0A345EBW9_9EURY</name>
<feature type="domain" description="DUF234" evidence="2">
    <location>
        <begin position="307"/>
        <end position="393"/>
    </location>
</feature>
<protein>
    <submittedName>
        <fullName evidence="4">ATP-binding protein</fullName>
    </submittedName>
</protein>
<dbReference type="InterPro" id="IPR004256">
    <property type="entry name" value="DUF234"/>
</dbReference>
<dbReference type="Pfam" id="PF01637">
    <property type="entry name" value="ATPase_2"/>
    <property type="match status" value="1"/>
</dbReference>
<dbReference type="InterPro" id="IPR011991">
    <property type="entry name" value="ArsR-like_HTH"/>
</dbReference>
<dbReference type="SUPFAM" id="SSF46785">
    <property type="entry name" value="Winged helix' DNA-binding domain"/>
    <property type="match status" value="1"/>
</dbReference>
<dbReference type="GO" id="GO:0005524">
    <property type="term" value="F:ATP binding"/>
    <property type="evidence" value="ECO:0007669"/>
    <property type="project" value="UniProtKB-KW"/>
</dbReference>
<dbReference type="SUPFAM" id="SSF52540">
    <property type="entry name" value="P-loop containing nucleoside triphosphate hydrolases"/>
    <property type="match status" value="1"/>
</dbReference>
<dbReference type="Pfam" id="PF03008">
    <property type="entry name" value="DUF234"/>
    <property type="match status" value="1"/>
</dbReference>
<dbReference type="Gene3D" id="3.40.50.300">
    <property type="entry name" value="P-loop containing nucleotide triphosphate hydrolases"/>
    <property type="match status" value="1"/>
</dbReference>
<gene>
    <name evidence="4" type="ORF">DU484_07340</name>
</gene>
<dbReference type="InterPro" id="IPR036390">
    <property type="entry name" value="WH_DNA-bd_sf"/>
</dbReference>
<dbReference type="RefSeq" id="WP_114605540.1">
    <property type="nucleotide sequence ID" value="NZ_CP031148.1"/>
</dbReference>
<dbReference type="GO" id="GO:0006355">
    <property type="term" value="P:regulation of DNA-templated transcription"/>
    <property type="evidence" value="ECO:0007669"/>
    <property type="project" value="InterPro"/>
</dbReference>
<dbReference type="GO" id="GO:0003677">
    <property type="term" value="F:DNA binding"/>
    <property type="evidence" value="ECO:0007669"/>
    <property type="project" value="InterPro"/>
</dbReference>
<dbReference type="AlphaFoldDB" id="A0A345EBW9"/>
<feature type="domain" description="HTH iclR-type" evidence="3">
    <location>
        <begin position="242"/>
        <end position="285"/>
    </location>
</feature>
<dbReference type="PANTHER" id="PTHR34704:SF1">
    <property type="entry name" value="ATPASE"/>
    <property type="match status" value="1"/>
</dbReference>
<keyword evidence="4" id="KW-0067">ATP-binding</keyword>
<proteinExistence type="predicted"/>
<evidence type="ECO:0000313" key="4">
    <source>
        <dbReference type="EMBL" id="AXG09691.1"/>
    </source>
</evidence>
<dbReference type="InterPro" id="IPR005471">
    <property type="entry name" value="Tscrpt_reg_IclR_N"/>
</dbReference>
<evidence type="ECO:0000259" key="1">
    <source>
        <dbReference type="Pfam" id="PF01637"/>
    </source>
</evidence>
<dbReference type="KEGG" id="haq:DU484_07340"/>
<evidence type="ECO:0000313" key="5">
    <source>
        <dbReference type="Proteomes" id="UP000252985"/>
    </source>
</evidence>
<dbReference type="InterPro" id="IPR011579">
    <property type="entry name" value="ATPase_dom"/>
</dbReference>
<evidence type="ECO:0000259" key="2">
    <source>
        <dbReference type="Pfam" id="PF03008"/>
    </source>
</evidence>
<dbReference type="PANTHER" id="PTHR34704">
    <property type="entry name" value="ATPASE"/>
    <property type="match status" value="1"/>
</dbReference>
<accession>A0A345EBW9</accession>
<sequence length="460" mass="51671">MIDRETELEWLTSHLSRDERQLLVIYGRRRVGKTTLVTSALDALEDTSVYYLCDERGATHNARRFAAQCAAAFDDITPDVDGFVEAFQYLTARTDGPCVVALDEFSYLVGEDDTIPSVFQTVVDDVLAGTDVSLVLLGSSISMMEEGVLSYESPLYGRRTGQWELAPLSFADVRAFFPDDDLETQIQLYSVLGGVPAYLEQFDPGLRLLENVERAILSKGEFLYEEPEFLLRQELREPATYMAILEAIAGGATRVTEIANEIGRDASSLSRYLQNLMQLAILEREQPVTDPDGRGLYRLTDDFLRFWFRYVAPNRGTLEQGRTTPVRSAIAETLPTHTSRTFETVCQQAVRTPAFPVSCSRVGRWWYGGEEIDVAGINRETGTLLLGECKWTTEPVGRAVFDELETLESEVRWQGPDREVQYVIFSRAGFTDELQTVVDGRSDASLYGIPELATLFDSER</sequence>
<dbReference type="Proteomes" id="UP000252985">
    <property type="component" value="Chromosome"/>
</dbReference>
<feature type="domain" description="ATPase" evidence="1">
    <location>
        <begin position="2"/>
        <end position="202"/>
    </location>
</feature>
<evidence type="ECO:0000259" key="3">
    <source>
        <dbReference type="Pfam" id="PF09339"/>
    </source>
</evidence>
<keyword evidence="4" id="KW-0547">Nucleotide-binding</keyword>
<dbReference type="Pfam" id="PF09339">
    <property type="entry name" value="HTH_IclR"/>
    <property type="match status" value="1"/>
</dbReference>
<dbReference type="Gene3D" id="1.10.10.10">
    <property type="entry name" value="Winged helix-like DNA-binding domain superfamily/Winged helix DNA-binding domain"/>
    <property type="match status" value="1"/>
</dbReference>
<dbReference type="InterPro" id="IPR036388">
    <property type="entry name" value="WH-like_DNA-bd_sf"/>
</dbReference>